<dbReference type="InterPro" id="IPR052161">
    <property type="entry name" value="Mycobact_Acyl-CoA_DH"/>
</dbReference>
<dbReference type="Pfam" id="PF00441">
    <property type="entry name" value="Acyl-CoA_dh_1"/>
    <property type="match status" value="2"/>
</dbReference>
<dbReference type="FunFam" id="2.40.110.10:FF:000011">
    <property type="entry name" value="Acyl-CoA dehydrogenase FadE34"/>
    <property type="match status" value="1"/>
</dbReference>
<dbReference type="InterPro" id="IPR046373">
    <property type="entry name" value="Acyl-CoA_Oxase/DH_mid-dom_sf"/>
</dbReference>
<dbReference type="SUPFAM" id="SSF56645">
    <property type="entry name" value="Acyl-CoA dehydrogenase NM domain-like"/>
    <property type="match status" value="2"/>
</dbReference>
<reference evidence="9 10" key="1">
    <citation type="journal article" date="2019" name="Emerg. Microbes Infect.">
        <title>Comprehensive subspecies identification of 175 nontuberculous mycobacteria species based on 7547 genomic profiles.</title>
        <authorList>
            <person name="Matsumoto Y."/>
            <person name="Kinjo T."/>
            <person name="Motooka D."/>
            <person name="Nabeya D."/>
            <person name="Jung N."/>
            <person name="Uechi K."/>
            <person name="Horii T."/>
            <person name="Iida T."/>
            <person name="Fujita J."/>
            <person name="Nakamura S."/>
        </authorList>
    </citation>
    <scope>NUCLEOTIDE SEQUENCE [LARGE SCALE GENOMIC DNA]</scope>
    <source>
        <strain evidence="9 10">JCM 12603</strain>
    </source>
</reference>
<evidence type="ECO:0000313" key="9">
    <source>
        <dbReference type="EMBL" id="BBX54378.1"/>
    </source>
</evidence>
<dbReference type="InterPro" id="IPR013786">
    <property type="entry name" value="AcylCoA_DH/ox_N"/>
</dbReference>
<dbReference type="EMBL" id="AP022570">
    <property type="protein sequence ID" value="BBX54378.1"/>
    <property type="molecule type" value="Genomic_DNA"/>
</dbReference>
<dbReference type="GO" id="GO:0016627">
    <property type="term" value="F:oxidoreductase activity, acting on the CH-CH group of donors"/>
    <property type="evidence" value="ECO:0007669"/>
    <property type="project" value="InterPro"/>
</dbReference>
<dbReference type="InterPro" id="IPR036250">
    <property type="entry name" value="AcylCo_DH-like_C"/>
</dbReference>
<keyword evidence="5" id="KW-0560">Oxidoreductase</keyword>
<dbReference type="SUPFAM" id="SSF47203">
    <property type="entry name" value="Acyl-CoA dehydrogenase C-terminal domain-like"/>
    <property type="match status" value="2"/>
</dbReference>
<dbReference type="KEGG" id="mpof:MPOR_54040"/>
<dbReference type="Pfam" id="PF02771">
    <property type="entry name" value="Acyl-CoA_dh_N"/>
    <property type="match status" value="2"/>
</dbReference>
<proteinExistence type="inferred from homology"/>
<dbReference type="InterPro" id="IPR009075">
    <property type="entry name" value="AcylCo_DH/oxidase_C"/>
</dbReference>
<dbReference type="RefSeq" id="WP_163679496.1">
    <property type="nucleotide sequence ID" value="NZ_AP022570.1"/>
</dbReference>
<feature type="domain" description="Acyl-CoA dehydrogenase/oxidase C-terminal" evidence="6">
    <location>
        <begin position="580"/>
        <end position="717"/>
    </location>
</feature>
<sequence length="721" mass="76113">MSARSTNSSATLTDEQSAARELVRSWAAGSRAVEAARDVEQGDPDAWRPAYDGLAQLGTFGVALPEEHGGADGTVADLCAMLDEAAAAMVPGPVASTAVATLVLSDSHAELLEALASGERTAGVALSTDLTYSDGRVSGTAEYVLGGSAGGVMLLPAGDTWVLVDAAADGVTVEPLAATDFSRPLARVVTDGATAEELAVPAQRIVDLTVTLLSAEAAGLARWCLQTATEYAKVREQFGKPIGSFQAIKHMCAEMLLRSEQASVAAADAARAASDSSGRSEDAQLSLAAALAASVGIEAAKVNAKDCIQVLGGIGITWEHDAHLYLRRAYAIAQFLGGRSRWLRRVVALTQQGVRRDLHIDLDSVADLRPEISAAVADVAAKPAEQRQVALAEAGLLAPHWPRPYGRAAGPAEQLLIDQELAAAEVVRPDLVIGWWAVPTILEHGSQEQIEQFVPATLRGDLRWCQLFSEPGAGSDLAALRTKAVRAEGLSASGATGPGWKLTGQKVWTSSAQQAHWGVCLARTDPDAPKHKGITYFLIDMTSPGLVVRPLREITGDEVFNEVFLDDVFVPDEMVVGEVNQGWRLARTTLANERVAMAQGTALGNPMEELLHSVAELDAAQQDRLGELIVTAQVGSLLDQRIAQLAVVGEDPGPQASARKLIGVRYRQGLAEFRMELAEGAGIVDSTQVHDFLNTRCLTIAGGTEQILLTMAGERLLGLPR</sequence>
<dbReference type="InterPro" id="IPR009100">
    <property type="entry name" value="AcylCoA_DH/oxidase_NM_dom_sf"/>
</dbReference>
<dbReference type="Proteomes" id="UP000466785">
    <property type="component" value="Chromosome"/>
</dbReference>
<evidence type="ECO:0000259" key="6">
    <source>
        <dbReference type="Pfam" id="PF00441"/>
    </source>
</evidence>
<evidence type="ECO:0000256" key="1">
    <source>
        <dbReference type="ARBA" id="ARBA00001974"/>
    </source>
</evidence>
<comment type="cofactor">
    <cofactor evidence="1">
        <name>FAD</name>
        <dbReference type="ChEBI" id="CHEBI:57692"/>
    </cofactor>
</comment>
<dbReference type="InterPro" id="IPR037069">
    <property type="entry name" value="AcylCoA_DH/ox_N_sf"/>
</dbReference>
<keyword evidence="4" id="KW-0274">FAD</keyword>
<dbReference type="AlphaFoldDB" id="A0A6N4VJM6"/>
<evidence type="ECO:0000256" key="3">
    <source>
        <dbReference type="ARBA" id="ARBA00022630"/>
    </source>
</evidence>
<feature type="domain" description="Acyl-CoA dehydrogenase/oxidase N-terminal" evidence="8">
    <location>
        <begin position="385"/>
        <end position="461"/>
    </location>
</feature>
<dbReference type="Gene3D" id="1.10.540.10">
    <property type="entry name" value="Acyl-CoA dehydrogenase/oxidase, N-terminal domain"/>
    <property type="match status" value="2"/>
</dbReference>
<dbReference type="Pfam" id="PF02770">
    <property type="entry name" value="Acyl-CoA_dh_M"/>
    <property type="match status" value="1"/>
</dbReference>
<organism evidence="9 10">
    <name type="scientific">Mycolicibacterium poriferae</name>
    <dbReference type="NCBI Taxonomy" id="39694"/>
    <lineage>
        <taxon>Bacteria</taxon>
        <taxon>Bacillati</taxon>
        <taxon>Actinomycetota</taxon>
        <taxon>Actinomycetes</taxon>
        <taxon>Mycobacteriales</taxon>
        <taxon>Mycobacteriaceae</taxon>
        <taxon>Mycolicibacterium</taxon>
    </lineage>
</organism>
<dbReference type="GO" id="GO:0050660">
    <property type="term" value="F:flavin adenine dinucleotide binding"/>
    <property type="evidence" value="ECO:0007669"/>
    <property type="project" value="InterPro"/>
</dbReference>
<comment type="similarity">
    <text evidence="2">Belongs to the acyl-CoA dehydrogenase family.</text>
</comment>
<evidence type="ECO:0000256" key="4">
    <source>
        <dbReference type="ARBA" id="ARBA00022827"/>
    </source>
</evidence>
<keyword evidence="3" id="KW-0285">Flavoprotein</keyword>
<evidence type="ECO:0000313" key="10">
    <source>
        <dbReference type="Proteomes" id="UP000466785"/>
    </source>
</evidence>
<dbReference type="GO" id="GO:0005886">
    <property type="term" value="C:plasma membrane"/>
    <property type="evidence" value="ECO:0007669"/>
    <property type="project" value="TreeGrafter"/>
</dbReference>
<accession>A0A6N4VJM6</accession>
<protein>
    <submittedName>
        <fullName evidence="9">Acyl-CoA dehydrogenase</fullName>
    </submittedName>
</protein>
<keyword evidence="10" id="KW-1185">Reference proteome</keyword>
<name>A0A6N4VJM6_9MYCO</name>
<gene>
    <name evidence="9" type="ORF">MPOR_54040</name>
</gene>
<evidence type="ECO:0000256" key="2">
    <source>
        <dbReference type="ARBA" id="ARBA00009347"/>
    </source>
</evidence>
<dbReference type="Gene3D" id="2.40.110.10">
    <property type="entry name" value="Butyryl-CoA Dehydrogenase, subunit A, domain 2"/>
    <property type="match status" value="1"/>
</dbReference>
<dbReference type="PANTHER" id="PTHR43292">
    <property type="entry name" value="ACYL-COA DEHYDROGENASE"/>
    <property type="match status" value="1"/>
</dbReference>
<dbReference type="InterPro" id="IPR006091">
    <property type="entry name" value="Acyl-CoA_Oxase/DH_mid-dom"/>
</dbReference>
<feature type="domain" description="Acyl-CoA oxidase/dehydrogenase middle" evidence="7">
    <location>
        <begin position="465"/>
        <end position="568"/>
    </location>
</feature>
<feature type="domain" description="Acyl-CoA dehydrogenase/oxidase C-terminal" evidence="6">
    <location>
        <begin position="212"/>
        <end position="348"/>
    </location>
</feature>
<feature type="domain" description="Acyl-CoA dehydrogenase/oxidase N-terminal" evidence="8">
    <location>
        <begin position="13"/>
        <end position="97"/>
    </location>
</feature>
<evidence type="ECO:0000259" key="7">
    <source>
        <dbReference type="Pfam" id="PF02770"/>
    </source>
</evidence>
<evidence type="ECO:0000256" key="5">
    <source>
        <dbReference type="ARBA" id="ARBA00023002"/>
    </source>
</evidence>
<evidence type="ECO:0000259" key="8">
    <source>
        <dbReference type="Pfam" id="PF02771"/>
    </source>
</evidence>
<dbReference type="PANTHER" id="PTHR43292:SF4">
    <property type="entry name" value="ACYL-COA DEHYDROGENASE FADE34"/>
    <property type="match status" value="1"/>
</dbReference>
<dbReference type="Gene3D" id="1.20.140.10">
    <property type="entry name" value="Butyryl-CoA Dehydrogenase, subunit A, domain 3"/>
    <property type="match status" value="2"/>
</dbReference>